<evidence type="ECO:0000313" key="1">
    <source>
        <dbReference type="EMBL" id="ACV60998.1"/>
    </source>
</evidence>
<gene>
    <name evidence="1" type="ordered locus">Dtox_0034</name>
</gene>
<protein>
    <submittedName>
        <fullName evidence="1">Uncharacterized protein</fullName>
    </submittedName>
</protein>
<keyword evidence="2" id="KW-1185">Reference proteome</keyword>
<dbReference type="RefSeq" id="WP_012813450.1">
    <property type="nucleotide sequence ID" value="NC_013216.1"/>
</dbReference>
<dbReference type="AlphaFoldDB" id="C8VVC2"/>
<name>C8VVC2_DESAS</name>
<proteinExistence type="predicted"/>
<dbReference type="STRING" id="485916.Dtox_0034"/>
<reference evidence="1 2" key="1">
    <citation type="journal article" date="2009" name="Stand. Genomic Sci.">
        <title>Complete genome sequence of Desulfotomaculum acetoxidans type strain (5575).</title>
        <authorList>
            <person name="Spring S."/>
            <person name="Lapidus A."/>
            <person name="Schroder M."/>
            <person name="Gleim D."/>
            <person name="Sims D."/>
            <person name="Meincke L."/>
            <person name="Glavina Del Rio T."/>
            <person name="Tice H."/>
            <person name="Copeland A."/>
            <person name="Cheng J.F."/>
            <person name="Lucas S."/>
            <person name="Chen F."/>
            <person name="Nolan M."/>
            <person name="Bruce D."/>
            <person name="Goodwin L."/>
            <person name="Pitluck S."/>
            <person name="Ivanova N."/>
            <person name="Mavromatis K."/>
            <person name="Mikhailova N."/>
            <person name="Pati A."/>
            <person name="Chen A."/>
            <person name="Palaniappan K."/>
            <person name="Land M."/>
            <person name="Hauser L."/>
            <person name="Chang Y.J."/>
            <person name="Jeffries C.D."/>
            <person name="Chain P."/>
            <person name="Saunders E."/>
            <person name="Brettin T."/>
            <person name="Detter J.C."/>
            <person name="Goker M."/>
            <person name="Bristow J."/>
            <person name="Eisen J.A."/>
            <person name="Markowitz V."/>
            <person name="Hugenholtz P."/>
            <person name="Kyrpides N.C."/>
            <person name="Klenk H.P."/>
            <person name="Han C."/>
        </authorList>
    </citation>
    <scope>NUCLEOTIDE SEQUENCE [LARGE SCALE GENOMIC DNA]</scope>
    <source>
        <strain evidence="2">ATCC 49208 / DSM 771 / VKM B-1644</strain>
    </source>
</reference>
<accession>C8VVC2</accession>
<dbReference type="OrthoDB" id="1812301at2"/>
<organism evidence="1 2">
    <name type="scientific">Desulfofarcimen acetoxidans (strain ATCC 49208 / DSM 771 / KCTC 5769 / VKM B-1644 / 5575)</name>
    <name type="common">Desulfotomaculum acetoxidans</name>
    <dbReference type="NCBI Taxonomy" id="485916"/>
    <lineage>
        <taxon>Bacteria</taxon>
        <taxon>Bacillati</taxon>
        <taxon>Bacillota</taxon>
        <taxon>Clostridia</taxon>
        <taxon>Eubacteriales</taxon>
        <taxon>Peptococcaceae</taxon>
        <taxon>Desulfofarcimen</taxon>
    </lineage>
</organism>
<dbReference type="Proteomes" id="UP000002217">
    <property type="component" value="Chromosome"/>
</dbReference>
<dbReference type="HOGENOM" id="CLU_2860360_0_0_9"/>
<evidence type="ECO:0000313" key="2">
    <source>
        <dbReference type="Proteomes" id="UP000002217"/>
    </source>
</evidence>
<sequence length="79" mass="8165">MAISSRFNFAPGVTVNILTNGGFIFTGELIDETNVTDTTTGTTTGTNGSFLIIRLTAATAPFVAGQVVRISTNQIVALG</sequence>
<dbReference type="KEGG" id="dae:Dtox_0034"/>
<dbReference type="EMBL" id="CP001720">
    <property type="protein sequence ID" value="ACV60998.1"/>
    <property type="molecule type" value="Genomic_DNA"/>
</dbReference>